<evidence type="ECO:0000313" key="1">
    <source>
        <dbReference type="EMBL" id="RQO87338.1"/>
    </source>
</evidence>
<reference evidence="1 2" key="1">
    <citation type="journal article" date="2006" name="Science">
        <title>The genome of black cottonwood, Populus trichocarpa (Torr. &amp; Gray).</title>
        <authorList>
            <person name="Tuskan G.A."/>
            <person name="Difazio S."/>
            <person name="Jansson S."/>
            <person name="Bohlmann J."/>
            <person name="Grigoriev I."/>
            <person name="Hellsten U."/>
            <person name="Putnam N."/>
            <person name="Ralph S."/>
            <person name="Rombauts S."/>
            <person name="Salamov A."/>
            <person name="Schein J."/>
            <person name="Sterck L."/>
            <person name="Aerts A."/>
            <person name="Bhalerao R.R."/>
            <person name="Bhalerao R.P."/>
            <person name="Blaudez D."/>
            <person name="Boerjan W."/>
            <person name="Brun A."/>
            <person name="Brunner A."/>
            <person name="Busov V."/>
            <person name="Campbell M."/>
            <person name="Carlson J."/>
            <person name="Chalot M."/>
            <person name="Chapman J."/>
            <person name="Chen G.L."/>
            <person name="Cooper D."/>
            <person name="Coutinho P.M."/>
            <person name="Couturier J."/>
            <person name="Covert S."/>
            <person name="Cronk Q."/>
            <person name="Cunningham R."/>
            <person name="Davis J."/>
            <person name="Degroeve S."/>
            <person name="Dejardin A."/>
            <person name="Depamphilis C."/>
            <person name="Detter J."/>
            <person name="Dirks B."/>
            <person name="Dubchak I."/>
            <person name="Duplessis S."/>
            <person name="Ehlting J."/>
            <person name="Ellis B."/>
            <person name="Gendler K."/>
            <person name="Goodstein D."/>
            <person name="Gribskov M."/>
            <person name="Grimwood J."/>
            <person name="Groover A."/>
            <person name="Gunter L."/>
            <person name="Hamberger B."/>
            <person name="Heinze B."/>
            <person name="Helariutta Y."/>
            <person name="Henrissat B."/>
            <person name="Holligan D."/>
            <person name="Holt R."/>
            <person name="Huang W."/>
            <person name="Islam-Faridi N."/>
            <person name="Jones S."/>
            <person name="Jones-Rhoades M."/>
            <person name="Jorgensen R."/>
            <person name="Joshi C."/>
            <person name="Kangasjarvi J."/>
            <person name="Karlsson J."/>
            <person name="Kelleher C."/>
            <person name="Kirkpatrick R."/>
            <person name="Kirst M."/>
            <person name="Kohler A."/>
            <person name="Kalluri U."/>
            <person name="Larimer F."/>
            <person name="Leebens-Mack J."/>
            <person name="Leple J.C."/>
            <person name="Locascio P."/>
            <person name="Lou Y."/>
            <person name="Lucas S."/>
            <person name="Martin F."/>
            <person name="Montanini B."/>
            <person name="Napoli C."/>
            <person name="Nelson D.R."/>
            <person name="Nelson C."/>
            <person name="Nieminen K."/>
            <person name="Nilsson O."/>
            <person name="Pereda V."/>
            <person name="Peter G."/>
            <person name="Philippe R."/>
            <person name="Pilate G."/>
            <person name="Poliakov A."/>
            <person name="Razumovskaya J."/>
            <person name="Richardson P."/>
            <person name="Rinaldi C."/>
            <person name="Ritland K."/>
            <person name="Rouze P."/>
            <person name="Ryaboy D."/>
            <person name="Schmutz J."/>
            <person name="Schrader J."/>
            <person name="Segerman B."/>
            <person name="Shin H."/>
            <person name="Siddiqui A."/>
            <person name="Sterky F."/>
            <person name="Terry A."/>
            <person name="Tsai C.J."/>
            <person name="Uberbacher E."/>
            <person name="Unneberg P."/>
            <person name="Vahala J."/>
            <person name="Wall K."/>
            <person name="Wessler S."/>
            <person name="Yang G."/>
            <person name="Yin T."/>
            <person name="Douglas C."/>
            <person name="Marra M."/>
            <person name="Sandberg G."/>
            <person name="Van de Peer Y."/>
            <person name="Rokhsar D."/>
        </authorList>
    </citation>
    <scope>NUCLEOTIDE SEQUENCE [LARGE SCALE GENOMIC DNA]</scope>
    <source>
        <strain evidence="2">cv. Nisqually</strain>
    </source>
</reference>
<dbReference type="AlphaFoldDB" id="A0A3N7G0B8"/>
<evidence type="ECO:0000313" key="2">
    <source>
        <dbReference type="Proteomes" id="UP000006729"/>
    </source>
</evidence>
<protein>
    <submittedName>
        <fullName evidence="1">Uncharacterized protein</fullName>
    </submittedName>
</protein>
<dbReference type="EMBL" id="CM009291">
    <property type="protein sequence ID" value="RQO87338.1"/>
    <property type="molecule type" value="Genomic_DNA"/>
</dbReference>
<dbReference type="InParanoid" id="A0A3N7G0B8"/>
<sequence length="76" mass="8530">MSMMFFHFLKIIFDISTSKRSKSYDPSQKQSKKHLSWTLQEPFGSDFSSGDVQNGSVVTQADVLAEESSSLFASML</sequence>
<name>A0A3N7G0B8_POPTR</name>
<dbReference type="Proteomes" id="UP000006729">
    <property type="component" value="Chromosome 2"/>
</dbReference>
<proteinExistence type="predicted"/>
<gene>
    <name evidence="1" type="ORF">POPTR_002G226950</name>
</gene>
<keyword evidence="2" id="KW-1185">Reference proteome</keyword>
<organism evidence="1 2">
    <name type="scientific">Populus trichocarpa</name>
    <name type="common">Western balsam poplar</name>
    <name type="synonym">Populus balsamifera subsp. trichocarpa</name>
    <dbReference type="NCBI Taxonomy" id="3694"/>
    <lineage>
        <taxon>Eukaryota</taxon>
        <taxon>Viridiplantae</taxon>
        <taxon>Streptophyta</taxon>
        <taxon>Embryophyta</taxon>
        <taxon>Tracheophyta</taxon>
        <taxon>Spermatophyta</taxon>
        <taxon>Magnoliopsida</taxon>
        <taxon>eudicotyledons</taxon>
        <taxon>Gunneridae</taxon>
        <taxon>Pentapetalae</taxon>
        <taxon>rosids</taxon>
        <taxon>fabids</taxon>
        <taxon>Malpighiales</taxon>
        <taxon>Salicaceae</taxon>
        <taxon>Saliceae</taxon>
        <taxon>Populus</taxon>
    </lineage>
</organism>
<accession>A0A3N7G0B8</accession>